<organism evidence="1 2">
    <name type="scientific">Candidatus Xenolissoclinum pacificiensis L6</name>
    <dbReference type="NCBI Taxonomy" id="1401685"/>
    <lineage>
        <taxon>Bacteria</taxon>
        <taxon>Pseudomonadati</taxon>
        <taxon>Pseudomonadota</taxon>
        <taxon>Alphaproteobacteria</taxon>
        <taxon>Rickettsiales</taxon>
        <taxon>Anaplasmataceae</taxon>
        <taxon>Candidatus Xenolissoclinum</taxon>
    </lineage>
</organism>
<dbReference type="AlphaFoldDB" id="W2V0K9"/>
<keyword evidence="2" id="KW-1185">Reference proteome</keyword>
<name>W2V0K9_9RICK</name>
<reference evidence="1 2" key="1">
    <citation type="journal article" date="2013" name="PLoS ONE">
        <title>Bacterial endosymbiosis in a chordate host: long-term co-evolution and conservation of secondary metabolism.</title>
        <authorList>
            <person name="Kwan J.C."/>
            <person name="Schmidt E.W."/>
        </authorList>
    </citation>
    <scope>NUCLEOTIDE SEQUENCE [LARGE SCALE GENOMIC DNA]</scope>
    <source>
        <strain evidence="2">L6</strain>
    </source>
</reference>
<protein>
    <submittedName>
        <fullName evidence="1">Uncharacterized protein</fullName>
    </submittedName>
</protein>
<comment type="caution">
    <text evidence="1">The sequence shown here is derived from an EMBL/GenBank/DDBJ whole genome shotgun (WGS) entry which is preliminary data.</text>
</comment>
<evidence type="ECO:0000313" key="2">
    <source>
        <dbReference type="Proteomes" id="UP000018951"/>
    </source>
</evidence>
<accession>W2V0K9</accession>
<proteinExistence type="predicted"/>
<dbReference type="Proteomes" id="UP000018951">
    <property type="component" value="Unassembled WGS sequence"/>
</dbReference>
<gene>
    <name evidence="1" type="ORF">P857_805</name>
</gene>
<sequence>MTNESKREHSSGISVKQVMSLIWSLEVFINPFANFSNIILKRFLCTSSVQGSIDSLENVTSVTTLSSSKDVNELSTITSNISNPGIFVHFGGNIKDFLKVFAENYTNLTVGTVAIQPLLTANAKLVTLRVVTGDRYYSIFRDHILGVPIKFFVGDMGVHMRRRLVSSLLTNSVTRSLMDKGYVSGGLYLALINSLLESALASFLEPREKWLQVMRKQFPLVHNGKLLNLLTLTREEAKACNVNMENFNELDKKRARFFQNLKYGILALWVRNLFFSSAVFAGSDVANQLTSISKEYVSSSHIDESKQKFVIEQVFKAFCGIITTPMENTFAQLSGGSDSVKDVLKLWRKDPRSFFVGGMARCALVLTLANTMPKDSFLSLAVTGSMDRISRYFRNLFGSSVDGSSKCQSSALCDSDFVIDGMSVNEQVLVDSEVFPYMRDVIVEDVLKKRTNSMNHVDTLSFSNLESGCIPNHIITCLSDVWYESHSEVDCAR</sequence>
<evidence type="ECO:0000313" key="1">
    <source>
        <dbReference type="EMBL" id="ETO91635.1"/>
    </source>
</evidence>
<dbReference type="EMBL" id="AXCJ01000001">
    <property type="protein sequence ID" value="ETO91635.1"/>
    <property type="molecule type" value="Genomic_DNA"/>
</dbReference>